<accession>A0A2W5WR85</accession>
<dbReference type="Proteomes" id="UP000248783">
    <property type="component" value="Unassembled WGS sequence"/>
</dbReference>
<keyword evidence="2" id="KW-0805">Transcription regulation</keyword>
<organism evidence="8 9">
    <name type="scientific">Xylanimonas oleitrophica</name>
    <dbReference type="NCBI Taxonomy" id="2607479"/>
    <lineage>
        <taxon>Bacteria</taxon>
        <taxon>Bacillati</taxon>
        <taxon>Actinomycetota</taxon>
        <taxon>Actinomycetes</taxon>
        <taxon>Micrococcales</taxon>
        <taxon>Promicromonosporaceae</taxon>
        <taxon>Xylanimonas</taxon>
    </lineage>
</organism>
<evidence type="ECO:0000256" key="3">
    <source>
        <dbReference type="ARBA" id="ARBA00023082"/>
    </source>
</evidence>
<dbReference type="InterPro" id="IPR036388">
    <property type="entry name" value="WH-like_DNA-bd_sf"/>
</dbReference>
<dbReference type="InterPro" id="IPR014325">
    <property type="entry name" value="RNA_pol_sigma-E_actinobac"/>
</dbReference>
<keyword evidence="5" id="KW-0804">Transcription</keyword>
<name>A0A2W5WR85_9MICO</name>
<protein>
    <submittedName>
        <fullName evidence="8">SigE family RNA polymerase sigma factor</fullName>
    </submittedName>
</protein>
<dbReference type="NCBIfam" id="TIGR02937">
    <property type="entry name" value="sigma70-ECF"/>
    <property type="match status" value="1"/>
</dbReference>
<dbReference type="SUPFAM" id="SSF88946">
    <property type="entry name" value="Sigma2 domain of RNA polymerase sigma factors"/>
    <property type="match status" value="1"/>
</dbReference>
<dbReference type="InterPro" id="IPR007627">
    <property type="entry name" value="RNA_pol_sigma70_r2"/>
</dbReference>
<feature type="domain" description="RNA polymerase sigma factor 70 region 4 type 2" evidence="7">
    <location>
        <begin position="141"/>
        <end position="193"/>
    </location>
</feature>
<dbReference type="Gene3D" id="1.10.1740.10">
    <property type="match status" value="1"/>
</dbReference>
<dbReference type="Pfam" id="PF04542">
    <property type="entry name" value="Sigma70_r2"/>
    <property type="match status" value="1"/>
</dbReference>
<evidence type="ECO:0000259" key="7">
    <source>
        <dbReference type="Pfam" id="PF08281"/>
    </source>
</evidence>
<dbReference type="PANTHER" id="PTHR43133">
    <property type="entry name" value="RNA POLYMERASE ECF-TYPE SIGMA FACTO"/>
    <property type="match status" value="1"/>
</dbReference>
<feature type="domain" description="RNA polymerase sigma-70 region 2" evidence="6">
    <location>
        <begin position="51"/>
        <end position="116"/>
    </location>
</feature>
<dbReference type="InterPro" id="IPR014284">
    <property type="entry name" value="RNA_pol_sigma-70_dom"/>
</dbReference>
<proteinExistence type="inferred from homology"/>
<evidence type="ECO:0000256" key="2">
    <source>
        <dbReference type="ARBA" id="ARBA00023015"/>
    </source>
</evidence>
<evidence type="ECO:0000313" key="9">
    <source>
        <dbReference type="Proteomes" id="UP000248783"/>
    </source>
</evidence>
<evidence type="ECO:0000313" key="8">
    <source>
        <dbReference type="EMBL" id="PZR53412.1"/>
    </source>
</evidence>
<evidence type="ECO:0000256" key="4">
    <source>
        <dbReference type="ARBA" id="ARBA00023125"/>
    </source>
</evidence>
<sequence>MRTSSLRVRNLPQGRCVWGDVSVLWESGEVRQDFVVPAGKEARDAEFVAFVEASGPVLRRVAMLLAGDLHRGEELLQATLERTYRSWSRARDGDPLVYARRILANLRIDTWRRTRRELLLTADEMPERGNGDETHHVALRDELTRALLLLPVKQRRVVVLRHLLDLSEAEVAEELGLPRGTVKSAGSRGLATLREALQHPAESEGRTHER</sequence>
<reference evidence="8 9" key="1">
    <citation type="submission" date="2018-06" db="EMBL/GenBank/DDBJ databases">
        <title>Whole genome sequencing of a novel hydrocarbon degrading bacterial strain, PW21 isolated from oil contaminated produced water sample.</title>
        <authorList>
            <person name="Nagkirti P."/>
            <person name="Shaikh A."/>
            <person name="Gowdaman V."/>
            <person name="Engineer A.E."/>
            <person name="Dagar S."/>
            <person name="Dhakephalkar P.K."/>
        </authorList>
    </citation>
    <scope>NUCLEOTIDE SEQUENCE [LARGE SCALE GENOMIC DNA]</scope>
    <source>
        <strain evidence="8 9">PW21</strain>
    </source>
</reference>
<comment type="similarity">
    <text evidence="1">Belongs to the sigma-70 factor family. ECF subfamily.</text>
</comment>
<dbReference type="Pfam" id="PF08281">
    <property type="entry name" value="Sigma70_r4_2"/>
    <property type="match status" value="1"/>
</dbReference>
<gene>
    <name evidence="8" type="ORF">DNL40_07830</name>
</gene>
<dbReference type="AlphaFoldDB" id="A0A2W5WR85"/>
<dbReference type="GO" id="GO:0016987">
    <property type="term" value="F:sigma factor activity"/>
    <property type="evidence" value="ECO:0007669"/>
    <property type="project" value="UniProtKB-KW"/>
</dbReference>
<dbReference type="CDD" id="cd06171">
    <property type="entry name" value="Sigma70_r4"/>
    <property type="match status" value="1"/>
</dbReference>
<evidence type="ECO:0000256" key="1">
    <source>
        <dbReference type="ARBA" id="ARBA00010641"/>
    </source>
</evidence>
<dbReference type="InterPro" id="IPR013324">
    <property type="entry name" value="RNA_pol_sigma_r3/r4-like"/>
</dbReference>
<dbReference type="NCBIfam" id="TIGR02983">
    <property type="entry name" value="SigE-fam_strep"/>
    <property type="match status" value="1"/>
</dbReference>
<keyword evidence="4" id="KW-0238">DNA-binding</keyword>
<dbReference type="InterPro" id="IPR039425">
    <property type="entry name" value="RNA_pol_sigma-70-like"/>
</dbReference>
<evidence type="ECO:0000256" key="5">
    <source>
        <dbReference type="ARBA" id="ARBA00023163"/>
    </source>
</evidence>
<dbReference type="GO" id="GO:0006352">
    <property type="term" value="P:DNA-templated transcription initiation"/>
    <property type="evidence" value="ECO:0007669"/>
    <property type="project" value="InterPro"/>
</dbReference>
<dbReference type="EMBL" id="QKWH01000004">
    <property type="protein sequence ID" value="PZR53412.1"/>
    <property type="molecule type" value="Genomic_DNA"/>
</dbReference>
<dbReference type="InterPro" id="IPR013325">
    <property type="entry name" value="RNA_pol_sigma_r2"/>
</dbReference>
<keyword evidence="3" id="KW-0731">Sigma factor</keyword>
<dbReference type="PANTHER" id="PTHR43133:SF50">
    <property type="entry name" value="ECF RNA POLYMERASE SIGMA FACTOR SIGM"/>
    <property type="match status" value="1"/>
</dbReference>
<comment type="caution">
    <text evidence="8">The sequence shown here is derived from an EMBL/GenBank/DDBJ whole genome shotgun (WGS) entry which is preliminary data.</text>
</comment>
<dbReference type="Gene3D" id="1.10.10.10">
    <property type="entry name" value="Winged helix-like DNA-binding domain superfamily/Winged helix DNA-binding domain"/>
    <property type="match status" value="1"/>
</dbReference>
<dbReference type="InterPro" id="IPR013249">
    <property type="entry name" value="RNA_pol_sigma70_r4_t2"/>
</dbReference>
<evidence type="ECO:0000259" key="6">
    <source>
        <dbReference type="Pfam" id="PF04542"/>
    </source>
</evidence>
<dbReference type="GO" id="GO:0003677">
    <property type="term" value="F:DNA binding"/>
    <property type="evidence" value="ECO:0007669"/>
    <property type="project" value="UniProtKB-KW"/>
</dbReference>
<keyword evidence="9" id="KW-1185">Reference proteome</keyword>
<dbReference type="SUPFAM" id="SSF88659">
    <property type="entry name" value="Sigma3 and sigma4 domains of RNA polymerase sigma factors"/>
    <property type="match status" value="1"/>
</dbReference>